<name>A0AAW1K7L1_SAPOF</name>
<protein>
    <recommendedName>
        <fullName evidence="2">CCHC-type domain-containing protein</fullName>
    </recommendedName>
</protein>
<keyword evidence="1" id="KW-0479">Metal-binding</keyword>
<dbReference type="PROSITE" id="PS50158">
    <property type="entry name" value="ZF_CCHC"/>
    <property type="match status" value="1"/>
</dbReference>
<evidence type="ECO:0000313" key="3">
    <source>
        <dbReference type="EMBL" id="KAK9713771.1"/>
    </source>
</evidence>
<dbReference type="PANTHER" id="PTHR33325:SF5">
    <property type="entry name" value="TRANSCRIPTION FACTOR INTERACTOR AND REGULATOR CCHC(ZN) FAMILY"/>
    <property type="match status" value="1"/>
</dbReference>
<evidence type="ECO:0000256" key="1">
    <source>
        <dbReference type="PROSITE-ProRule" id="PRU00047"/>
    </source>
</evidence>
<evidence type="ECO:0000313" key="4">
    <source>
        <dbReference type="Proteomes" id="UP001443914"/>
    </source>
</evidence>
<keyword evidence="4" id="KW-1185">Reference proteome</keyword>
<dbReference type="Proteomes" id="UP001443914">
    <property type="component" value="Unassembled WGS sequence"/>
</dbReference>
<dbReference type="InterPro" id="IPR036875">
    <property type="entry name" value="Znf_CCHC_sf"/>
</dbReference>
<dbReference type="InterPro" id="IPR001878">
    <property type="entry name" value="Znf_CCHC"/>
</dbReference>
<dbReference type="SUPFAM" id="SSF57756">
    <property type="entry name" value="Retrovirus zinc finger-like domains"/>
    <property type="match status" value="1"/>
</dbReference>
<dbReference type="GO" id="GO:0008270">
    <property type="term" value="F:zinc ion binding"/>
    <property type="evidence" value="ECO:0007669"/>
    <property type="project" value="UniProtKB-KW"/>
</dbReference>
<keyword evidence="1" id="KW-0863">Zinc-finger</keyword>
<accession>A0AAW1K7L1</accession>
<dbReference type="Gene3D" id="4.10.60.10">
    <property type="entry name" value="Zinc finger, CCHC-type"/>
    <property type="match status" value="1"/>
</dbReference>
<sequence length="176" mass="20314">MIEKTLLTMHTDNNILQEQYRERQYTRYSDLIAVLGMAEARRKIMWHNQNKRPAETGGNFANKGSPFIKRKPFQKGKGKWYPNYKTQMNNDVRKRKFQNKKPKPNDGTKCFRCGITGHWASECRIAKHLVDLYVASQKGKGKDIETNLIEDNTHVPTLDVADYLVDDIEDVAGPSV</sequence>
<dbReference type="EMBL" id="JBDFQZ010000006">
    <property type="protein sequence ID" value="KAK9713771.1"/>
    <property type="molecule type" value="Genomic_DNA"/>
</dbReference>
<keyword evidence="1" id="KW-0862">Zinc</keyword>
<evidence type="ECO:0000259" key="2">
    <source>
        <dbReference type="PROSITE" id="PS50158"/>
    </source>
</evidence>
<organism evidence="3 4">
    <name type="scientific">Saponaria officinalis</name>
    <name type="common">Common soapwort</name>
    <name type="synonym">Lychnis saponaria</name>
    <dbReference type="NCBI Taxonomy" id="3572"/>
    <lineage>
        <taxon>Eukaryota</taxon>
        <taxon>Viridiplantae</taxon>
        <taxon>Streptophyta</taxon>
        <taxon>Embryophyta</taxon>
        <taxon>Tracheophyta</taxon>
        <taxon>Spermatophyta</taxon>
        <taxon>Magnoliopsida</taxon>
        <taxon>eudicotyledons</taxon>
        <taxon>Gunneridae</taxon>
        <taxon>Pentapetalae</taxon>
        <taxon>Caryophyllales</taxon>
        <taxon>Caryophyllaceae</taxon>
        <taxon>Caryophylleae</taxon>
        <taxon>Saponaria</taxon>
    </lineage>
</organism>
<feature type="domain" description="CCHC-type" evidence="2">
    <location>
        <begin position="109"/>
        <end position="124"/>
    </location>
</feature>
<dbReference type="Pfam" id="PF00098">
    <property type="entry name" value="zf-CCHC"/>
    <property type="match status" value="1"/>
</dbReference>
<comment type="caution">
    <text evidence="3">The sequence shown here is derived from an EMBL/GenBank/DDBJ whole genome shotgun (WGS) entry which is preliminary data.</text>
</comment>
<proteinExistence type="predicted"/>
<dbReference type="SMART" id="SM00343">
    <property type="entry name" value="ZnF_C2HC"/>
    <property type="match status" value="1"/>
</dbReference>
<dbReference type="PANTHER" id="PTHR33325">
    <property type="entry name" value="ZINC FINGER, CCHC-TYPE-RELATED"/>
    <property type="match status" value="1"/>
</dbReference>
<gene>
    <name evidence="3" type="ORF">RND81_06G050500</name>
</gene>
<dbReference type="AlphaFoldDB" id="A0AAW1K7L1"/>
<dbReference type="GO" id="GO:0003676">
    <property type="term" value="F:nucleic acid binding"/>
    <property type="evidence" value="ECO:0007669"/>
    <property type="project" value="InterPro"/>
</dbReference>
<reference evidence="3" key="1">
    <citation type="submission" date="2024-03" db="EMBL/GenBank/DDBJ databases">
        <title>WGS assembly of Saponaria officinalis var. Norfolk2.</title>
        <authorList>
            <person name="Jenkins J."/>
            <person name="Shu S."/>
            <person name="Grimwood J."/>
            <person name="Barry K."/>
            <person name="Goodstein D."/>
            <person name="Schmutz J."/>
            <person name="Leebens-Mack J."/>
            <person name="Osbourn A."/>
        </authorList>
    </citation>
    <scope>NUCLEOTIDE SEQUENCE [LARGE SCALE GENOMIC DNA]</scope>
    <source>
        <strain evidence="3">JIC</strain>
    </source>
</reference>